<evidence type="ECO:0000313" key="2">
    <source>
        <dbReference type="Proteomes" id="UP000711614"/>
    </source>
</evidence>
<dbReference type="Proteomes" id="UP000711614">
    <property type="component" value="Unassembled WGS sequence"/>
</dbReference>
<keyword evidence="2" id="KW-1185">Reference proteome</keyword>
<reference evidence="1 2" key="1">
    <citation type="submission" date="2021-03" db="EMBL/GenBank/DDBJ databases">
        <title>Sequencing the genomes of 1000 actinobacteria strains.</title>
        <authorList>
            <person name="Klenk H.-P."/>
        </authorList>
    </citation>
    <scope>NUCLEOTIDE SEQUENCE [LARGE SCALE GENOMIC DNA]</scope>
    <source>
        <strain evidence="1 2">DSM 16005</strain>
    </source>
</reference>
<dbReference type="RefSeq" id="WP_209677489.1">
    <property type="nucleotide sequence ID" value="NZ_JAGIOI010000001.1"/>
</dbReference>
<accession>A0ABS4YT61</accession>
<sequence>MAHGQPFDGGRLVSIIAGVGGTWLPGVNGPRRDAASQRVGTATILWTPERPATVEIPVIP</sequence>
<protein>
    <submittedName>
        <fullName evidence="1">Uncharacterized protein</fullName>
    </submittedName>
</protein>
<comment type="caution">
    <text evidence="1">The sequence shown here is derived from an EMBL/GenBank/DDBJ whole genome shotgun (WGS) entry which is preliminary data.</text>
</comment>
<dbReference type="EMBL" id="JAGIOI010000001">
    <property type="protein sequence ID" value="MBP2411984.1"/>
    <property type="molecule type" value="Genomic_DNA"/>
</dbReference>
<organism evidence="1 2">
    <name type="scientific">Arthrobacter stackebrandtii</name>
    <dbReference type="NCBI Taxonomy" id="272161"/>
    <lineage>
        <taxon>Bacteria</taxon>
        <taxon>Bacillati</taxon>
        <taxon>Actinomycetota</taxon>
        <taxon>Actinomycetes</taxon>
        <taxon>Micrococcales</taxon>
        <taxon>Micrococcaceae</taxon>
        <taxon>Arthrobacter</taxon>
    </lineage>
</organism>
<name>A0ABS4YT61_9MICC</name>
<proteinExistence type="predicted"/>
<evidence type="ECO:0000313" key="1">
    <source>
        <dbReference type="EMBL" id="MBP2411984.1"/>
    </source>
</evidence>
<gene>
    <name evidence="1" type="ORF">JOF48_000783</name>
</gene>